<dbReference type="PRINTS" id="PR00359">
    <property type="entry name" value="BP450"/>
</dbReference>
<name>A0ABT4TT01_9ACTN</name>
<dbReference type="PRINTS" id="PR00385">
    <property type="entry name" value="P450"/>
</dbReference>
<dbReference type="PANTHER" id="PTHR46696:SF1">
    <property type="entry name" value="CYTOCHROME P450 YJIB-RELATED"/>
    <property type="match status" value="1"/>
</dbReference>
<sequence>MTTAPLPELPGMPTARPAGHPFDPPEELAGVRPLARIPLADRTPGWLVTGFAAARAVTSDPRFSTRSELQRLVLPRFGMPDRMPPAPPGMFLQADPPEHTRYRRLLTGRFTVRRMRLLTERVERTVADHLDAMERAGGPADLVTAYAQPVPALVICEILGVPAEDHARFNGAARTFNDPAATAEETDRAWQELYAYLRDLVAAKRSAPTDDILSELTDSDLTEEELVNVATLLLAAGLDTTANMIALGTFALLLHPDQLAVMRDEPAAVDKGVEELMRYLSIPHTGQRAALEDVELEGHTIKEGDTVAVSLAAANRDPERFPDPDRLDLRRDAPGHLSFGHGVHQCLGQQLARVEMRAAFPALLRRLPDLRLAVPPEEVPLRSEADIYGVEALPVTWGPEGGGR</sequence>
<keyword evidence="2" id="KW-0503">Monooxygenase</keyword>
<dbReference type="PROSITE" id="PS00086">
    <property type="entry name" value="CYTOCHROME_P450"/>
    <property type="match status" value="1"/>
</dbReference>
<evidence type="ECO:0000313" key="4">
    <source>
        <dbReference type="EMBL" id="MDA2807825.1"/>
    </source>
</evidence>
<gene>
    <name evidence="4" type="ORF">O4U47_25165</name>
</gene>
<evidence type="ECO:0000256" key="3">
    <source>
        <dbReference type="SAM" id="MobiDB-lite"/>
    </source>
</evidence>
<dbReference type="SUPFAM" id="SSF48264">
    <property type="entry name" value="Cytochrome P450"/>
    <property type="match status" value="1"/>
</dbReference>
<dbReference type="InterPro" id="IPR036396">
    <property type="entry name" value="Cyt_P450_sf"/>
</dbReference>
<keyword evidence="2" id="KW-0479">Metal-binding</keyword>
<dbReference type="PANTHER" id="PTHR46696">
    <property type="entry name" value="P450, PUTATIVE (EUROFUNG)-RELATED"/>
    <property type="match status" value="1"/>
</dbReference>
<dbReference type="InterPro" id="IPR002397">
    <property type="entry name" value="Cyt_P450_B"/>
</dbReference>
<dbReference type="Pfam" id="PF00067">
    <property type="entry name" value="p450"/>
    <property type="match status" value="1"/>
</dbReference>
<dbReference type="Gene3D" id="1.10.630.10">
    <property type="entry name" value="Cytochrome P450"/>
    <property type="match status" value="1"/>
</dbReference>
<dbReference type="CDD" id="cd11030">
    <property type="entry name" value="CYP105-like"/>
    <property type="match status" value="1"/>
</dbReference>
<keyword evidence="2" id="KW-0408">Iron</keyword>
<organism evidence="4 5">
    <name type="scientific">Nocardiopsis suaedae</name>
    <dbReference type="NCBI Taxonomy" id="3018444"/>
    <lineage>
        <taxon>Bacteria</taxon>
        <taxon>Bacillati</taxon>
        <taxon>Actinomycetota</taxon>
        <taxon>Actinomycetes</taxon>
        <taxon>Streptosporangiales</taxon>
        <taxon>Nocardiopsidaceae</taxon>
        <taxon>Nocardiopsis</taxon>
    </lineage>
</organism>
<dbReference type="Proteomes" id="UP001165685">
    <property type="component" value="Unassembled WGS sequence"/>
</dbReference>
<dbReference type="InterPro" id="IPR017972">
    <property type="entry name" value="Cyt_P450_CS"/>
</dbReference>
<accession>A0ABT4TT01</accession>
<evidence type="ECO:0000256" key="2">
    <source>
        <dbReference type="RuleBase" id="RU000461"/>
    </source>
</evidence>
<protein>
    <submittedName>
        <fullName evidence="4">Cytochrome P450</fullName>
    </submittedName>
</protein>
<feature type="region of interest" description="Disordered" evidence="3">
    <location>
        <begin position="1"/>
        <end position="27"/>
    </location>
</feature>
<comment type="similarity">
    <text evidence="1 2">Belongs to the cytochrome P450 family.</text>
</comment>
<reference evidence="4" key="1">
    <citation type="submission" date="2023-01" db="EMBL/GenBank/DDBJ databases">
        <title>Draft genome sequence of Nocardiopsis sp. LSu2-4 isolated from halophytes.</title>
        <authorList>
            <person name="Duangmal K."/>
            <person name="Chantavorakit T."/>
        </authorList>
    </citation>
    <scope>NUCLEOTIDE SEQUENCE</scope>
    <source>
        <strain evidence="4">LSu2-4</strain>
    </source>
</reference>
<proteinExistence type="inferred from homology"/>
<evidence type="ECO:0000256" key="1">
    <source>
        <dbReference type="ARBA" id="ARBA00010617"/>
    </source>
</evidence>
<dbReference type="InterPro" id="IPR001128">
    <property type="entry name" value="Cyt_P450"/>
</dbReference>
<keyword evidence="5" id="KW-1185">Reference proteome</keyword>
<dbReference type="EMBL" id="JAQFWP010000064">
    <property type="protein sequence ID" value="MDA2807825.1"/>
    <property type="molecule type" value="Genomic_DNA"/>
</dbReference>
<dbReference type="RefSeq" id="WP_270680447.1">
    <property type="nucleotide sequence ID" value="NZ_JAQFWP010000064.1"/>
</dbReference>
<keyword evidence="2" id="KW-0349">Heme</keyword>
<evidence type="ECO:0000313" key="5">
    <source>
        <dbReference type="Proteomes" id="UP001165685"/>
    </source>
</evidence>
<keyword evidence="2" id="KW-0560">Oxidoreductase</keyword>
<comment type="caution">
    <text evidence="4">The sequence shown here is derived from an EMBL/GenBank/DDBJ whole genome shotgun (WGS) entry which is preliminary data.</text>
</comment>